<dbReference type="OrthoDB" id="6158168at2759"/>
<reference evidence="9 10" key="1">
    <citation type="submission" date="2018-04" db="EMBL/GenBank/DDBJ databases">
        <title>The genome of golden apple snail Pomacea canaliculata provides insight into stress tolerance and invasive adaptation.</title>
        <authorList>
            <person name="Liu C."/>
            <person name="Liu B."/>
            <person name="Ren Y."/>
            <person name="Zhang Y."/>
            <person name="Wang H."/>
            <person name="Li S."/>
            <person name="Jiang F."/>
            <person name="Yin L."/>
            <person name="Zhang G."/>
            <person name="Qian W."/>
            <person name="Fan W."/>
        </authorList>
    </citation>
    <scope>NUCLEOTIDE SEQUENCE [LARGE SCALE GENOMIC DNA]</scope>
    <source>
        <strain evidence="9">SZHN2017</strain>
        <tissue evidence="9">Muscle</tissue>
    </source>
</reference>
<comment type="subcellular location">
    <subcellularLocation>
        <location evidence="1">Membrane</location>
        <topology evidence="1">Single-pass type I membrane protein</topology>
    </subcellularLocation>
</comment>
<evidence type="ECO:0000256" key="3">
    <source>
        <dbReference type="ARBA" id="ARBA00023157"/>
    </source>
</evidence>
<keyword evidence="6" id="KW-0812">Transmembrane</keyword>
<sequence>MLAIIMLSMSTILSRGLLVVILAEICTGQIQKPYHDCPRYVAEGATVSCTCAVADTGSQMTSLLWVGVSSTSRLTVANVSRRNNGMVYTCRLTQGVQTSETSYTLQVAYGPFDNSTSLVQSPSPLLTNGSMSLNFTCISTEVNPEPVYSWTVTCVSPVLGGNVCVYIPKVPDDDGKSVGCSAISQYFDGLTLPKTAYSRTNMNLQYPPATAPNISVGTGQSLATGDNLTCTVTGGKPVVSRVTFSCYNLSVTVQSDIIITDSVDVVQQSSVSSPLTVPSSGSSSVRCICTAEWTPQPDLYRLSTSVDLQLLYPPTTAPVIANYTQGQPMVYGDTLSCTVYGGKPIVSRVTFSCFNFADLNHTNDVISDQNDTVGASSVSSPLSIPRAVTFNITCTYPPSAEPVISGYTPNQALAPQSTLVCTVSGGQPLVSEVIFSCFNVTDLTRSTPVLADQTDSTNASSVSSSVTVPLLGLSQIVCSCRAVWLPRRDMYTLNTTATVALQYPPSTSPVISGYTPGETKIAGDNLNCTVSGGVPQVTRVNFSCFNASDTSLVTPIAGDQSDTVSGSAVSSQVTIPGSGTSSVSCVCSAVWSPVLQAYTATANVTVPVQYPPSQDPVIAGYTPGQTLTSGDRLNCSVAGGNPLVSQVIFSCPNILPDQPDTSQSAAVFSSLTIPSTAMTDAVCTCRAEWSPKPQLYTRNTSIVISTNYPPSSSPVISGYTEGQPMKTGGTLSCAVTGGSPLVSSVIFQCVDSTNPGRVVFTDQADTVVQPTVYSQLTVSDTTVYAVTCSCRAVWTPKEALYSLTKSAQVILQNPPSSAPVISGYTPGQQIVVGSTLTCTVTGGNPLVSQVVFSCHSPANVAVMADEPDTFGQTSVSSRVTFPETDFFNVTCVCSAVWSPRPETYSLTSSINIQLQYIPPYPPQISGYRQGDELSPGNTLLCSVIGGNPLVSAVTFSCFNSNDTAQSVTIIPDQPDTVTNSSVSSPLTIIDTSSTSLRCTCSTTWSPRPLWYLTTAIITFNMRSKATIVLFTINGVRGPLALNETDKRTATLSCIAQGRPQPTITLSKTGYVSSPSFSTVGSAGSSAINAVKCEDMGNYSCMADNGFPAPAQQIATLVVNCAPRLTGGAFSNNPILTSSGLTFTLLSYPEPDSFSYSYLGNSGNDALASGDYSALFKVTCNKVALLDPLVTCQINPTEKKYVRSGFYRLSVGNGFGNYEFLFFNQQEPPGDPTVESCRKYALEGHSVTCECEARFHDDKPPDFSLTWPGYSNIPSLQLSGVRRSSNGSVFTCLMIWNGHRRTANYTLQVAYGPDNTHTTIEGPSTFFTNGTASLTLTCRATERTRNAGTCTFTPDPIWDDGRQVQCSAVGRVGGNKGVALFTINLTYPPKKPPVITGFTSGNIISRDTQLRCKVSGGKPAVAKVIFTCERLPRPYTCEPTNGSDRTESALVVNHAPPSDTNNSVLCTCRAVWEPREDMYTQTSQMLLQISDSETVECKEHVGWLVGIFIGPALGGVVVLVLSRYFDLKKCSRLRGD</sequence>
<dbReference type="STRING" id="400727.A0A2T7P2T5"/>
<evidence type="ECO:0000256" key="4">
    <source>
        <dbReference type="ARBA" id="ARBA00023180"/>
    </source>
</evidence>
<dbReference type="SMART" id="SM00409">
    <property type="entry name" value="IG"/>
    <property type="match status" value="3"/>
</dbReference>
<evidence type="ECO:0000313" key="10">
    <source>
        <dbReference type="Proteomes" id="UP000245119"/>
    </source>
</evidence>
<evidence type="ECO:0000256" key="7">
    <source>
        <dbReference type="SAM" id="SignalP"/>
    </source>
</evidence>
<keyword evidence="6" id="KW-1133">Transmembrane helix</keyword>
<dbReference type="PROSITE" id="PS50835">
    <property type="entry name" value="IG_LIKE"/>
    <property type="match status" value="2"/>
</dbReference>
<dbReference type="InterPro" id="IPR036179">
    <property type="entry name" value="Ig-like_dom_sf"/>
</dbReference>
<dbReference type="GO" id="GO:0005886">
    <property type="term" value="C:plasma membrane"/>
    <property type="evidence" value="ECO:0007669"/>
    <property type="project" value="TreeGrafter"/>
</dbReference>
<dbReference type="InterPro" id="IPR051275">
    <property type="entry name" value="Cell_adhesion_signaling"/>
</dbReference>
<dbReference type="SMART" id="SM00408">
    <property type="entry name" value="IGc2"/>
    <property type="match status" value="1"/>
</dbReference>
<evidence type="ECO:0000256" key="1">
    <source>
        <dbReference type="ARBA" id="ARBA00004479"/>
    </source>
</evidence>
<keyword evidence="10" id="KW-1185">Reference proteome</keyword>
<comment type="caution">
    <text evidence="9">The sequence shown here is derived from an EMBL/GenBank/DDBJ whole genome shotgun (WGS) entry which is preliminary data.</text>
</comment>
<proteinExistence type="predicted"/>
<feature type="signal peptide" evidence="7">
    <location>
        <begin position="1"/>
        <end position="16"/>
    </location>
</feature>
<dbReference type="InterPro" id="IPR003598">
    <property type="entry name" value="Ig_sub2"/>
</dbReference>
<dbReference type="GO" id="GO:0005911">
    <property type="term" value="C:cell-cell junction"/>
    <property type="evidence" value="ECO:0007669"/>
    <property type="project" value="TreeGrafter"/>
</dbReference>
<accession>A0A2T7P2T5</accession>
<dbReference type="PANTHER" id="PTHR11640">
    <property type="entry name" value="NEPHRIN"/>
    <property type="match status" value="1"/>
</dbReference>
<gene>
    <name evidence="9" type="ORF">C0Q70_12861</name>
</gene>
<feature type="domain" description="Ig-like" evidence="8">
    <location>
        <begin position="41"/>
        <end position="106"/>
    </location>
</feature>
<name>A0A2T7P2T5_POMCA</name>
<dbReference type="GO" id="GO:0098609">
    <property type="term" value="P:cell-cell adhesion"/>
    <property type="evidence" value="ECO:0007669"/>
    <property type="project" value="TreeGrafter"/>
</dbReference>
<dbReference type="InterPro" id="IPR013783">
    <property type="entry name" value="Ig-like_fold"/>
</dbReference>
<dbReference type="PANTHER" id="PTHR11640:SF31">
    <property type="entry name" value="IRREGULAR CHIASM C-ROUGHEST PROTEIN-RELATED"/>
    <property type="match status" value="1"/>
</dbReference>
<evidence type="ECO:0000256" key="2">
    <source>
        <dbReference type="ARBA" id="ARBA00023136"/>
    </source>
</evidence>
<feature type="domain" description="Ig-like" evidence="8">
    <location>
        <begin position="1048"/>
        <end position="1119"/>
    </location>
</feature>
<dbReference type="Pfam" id="PF13927">
    <property type="entry name" value="Ig_3"/>
    <property type="match status" value="1"/>
</dbReference>
<evidence type="ECO:0000259" key="8">
    <source>
        <dbReference type="PROSITE" id="PS50835"/>
    </source>
</evidence>
<keyword evidence="5" id="KW-0393">Immunoglobulin domain</keyword>
<keyword evidence="3" id="KW-1015">Disulfide bond</keyword>
<dbReference type="SUPFAM" id="SSF48726">
    <property type="entry name" value="Immunoglobulin"/>
    <property type="match status" value="1"/>
</dbReference>
<dbReference type="Proteomes" id="UP000245119">
    <property type="component" value="Linkage Group LG7"/>
</dbReference>
<feature type="chain" id="PRO_5015737859" description="Ig-like domain-containing protein" evidence="7">
    <location>
        <begin position="17"/>
        <end position="1535"/>
    </location>
</feature>
<evidence type="ECO:0000256" key="6">
    <source>
        <dbReference type="SAM" id="Phobius"/>
    </source>
</evidence>
<dbReference type="InterPro" id="IPR007110">
    <property type="entry name" value="Ig-like_dom"/>
</dbReference>
<keyword evidence="2 6" id="KW-0472">Membrane</keyword>
<keyword evidence="7" id="KW-0732">Signal</keyword>
<dbReference type="Gene3D" id="2.60.40.10">
    <property type="entry name" value="Immunoglobulins"/>
    <property type="match status" value="1"/>
</dbReference>
<organism evidence="9 10">
    <name type="scientific">Pomacea canaliculata</name>
    <name type="common">Golden apple snail</name>
    <dbReference type="NCBI Taxonomy" id="400727"/>
    <lineage>
        <taxon>Eukaryota</taxon>
        <taxon>Metazoa</taxon>
        <taxon>Spiralia</taxon>
        <taxon>Lophotrochozoa</taxon>
        <taxon>Mollusca</taxon>
        <taxon>Gastropoda</taxon>
        <taxon>Caenogastropoda</taxon>
        <taxon>Architaenioglossa</taxon>
        <taxon>Ampullarioidea</taxon>
        <taxon>Ampullariidae</taxon>
        <taxon>Pomacea</taxon>
    </lineage>
</organism>
<evidence type="ECO:0000256" key="5">
    <source>
        <dbReference type="ARBA" id="ARBA00023319"/>
    </source>
</evidence>
<protein>
    <recommendedName>
        <fullName evidence="8">Ig-like domain-containing protein</fullName>
    </recommendedName>
</protein>
<dbReference type="EMBL" id="PZQS01000007">
    <property type="protein sequence ID" value="PVD27693.1"/>
    <property type="molecule type" value="Genomic_DNA"/>
</dbReference>
<dbReference type="InterPro" id="IPR003599">
    <property type="entry name" value="Ig_sub"/>
</dbReference>
<feature type="transmembrane region" description="Helical" evidence="6">
    <location>
        <begin position="1500"/>
        <end position="1524"/>
    </location>
</feature>
<evidence type="ECO:0000313" key="9">
    <source>
        <dbReference type="EMBL" id="PVD27693.1"/>
    </source>
</evidence>
<keyword evidence="4" id="KW-0325">Glycoprotein</keyword>
<dbReference type="GO" id="GO:0050839">
    <property type="term" value="F:cell adhesion molecule binding"/>
    <property type="evidence" value="ECO:0007669"/>
    <property type="project" value="TreeGrafter"/>
</dbReference>